<dbReference type="Pfam" id="PF01636">
    <property type="entry name" value="APH"/>
    <property type="match status" value="1"/>
</dbReference>
<sequence>MKFIAEGRTAEIFEYGDERVLKLYRIGFPKDAIKYEFEINKLVHSLGISVPEVYGLIELEERAGIIFHYIEGNSLIQKIVQNPLELNYFTDMLAEMHFQIHTHGINTEDVGIHFRKQKEVLAQNIHKASALSNDEKNAIISYLEKLPNGNYLCHGDFHPDNAMLGEQKWIIDWMTGMMGNPAGDVARTLLLFRLGTLPEGTPSHIREALLHMRDRMGDEYIKQYLSYSDLQFDDIDKWTLPVAAARLTEWIPEEEKDALTSLVRERLQAIPQDF</sequence>
<evidence type="ECO:0000313" key="3">
    <source>
        <dbReference type="Proteomes" id="UP000641588"/>
    </source>
</evidence>
<gene>
    <name evidence="2" type="ORF">GC093_21695</name>
</gene>
<dbReference type="AlphaFoldDB" id="A0A972K2E8"/>
<dbReference type="EMBL" id="WHOD01000082">
    <property type="protein sequence ID" value="NOU95815.1"/>
    <property type="molecule type" value="Genomic_DNA"/>
</dbReference>
<dbReference type="Proteomes" id="UP000641588">
    <property type="component" value="Unassembled WGS sequence"/>
</dbReference>
<dbReference type="InterPro" id="IPR011009">
    <property type="entry name" value="Kinase-like_dom_sf"/>
</dbReference>
<accession>A0A972K2E8</accession>
<comment type="caution">
    <text evidence="2">The sequence shown here is derived from an EMBL/GenBank/DDBJ whole genome shotgun (WGS) entry which is preliminary data.</text>
</comment>
<reference evidence="2" key="1">
    <citation type="submission" date="2019-10" db="EMBL/GenBank/DDBJ databases">
        <title>Description of Paenibacillus glebae sp. nov.</title>
        <authorList>
            <person name="Carlier A."/>
            <person name="Qi S."/>
        </authorList>
    </citation>
    <scope>NUCLEOTIDE SEQUENCE</scope>
    <source>
        <strain evidence="2">LMG 31456</strain>
    </source>
</reference>
<dbReference type="RefSeq" id="WP_171654041.1">
    <property type="nucleotide sequence ID" value="NZ_WHOD01000082.1"/>
</dbReference>
<proteinExistence type="predicted"/>
<dbReference type="InterPro" id="IPR002575">
    <property type="entry name" value="Aminoglycoside_PTrfase"/>
</dbReference>
<protein>
    <submittedName>
        <fullName evidence="2">Phosphotransferase</fullName>
    </submittedName>
</protein>
<organism evidence="2 3">
    <name type="scientific">Paenibacillus foliorum</name>
    <dbReference type="NCBI Taxonomy" id="2654974"/>
    <lineage>
        <taxon>Bacteria</taxon>
        <taxon>Bacillati</taxon>
        <taxon>Bacillota</taxon>
        <taxon>Bacilli</taxon>
        <taxon>Bacillales</taxon>
        <taxon>Paenibacillaceae</taxon>
        <taxon>Paenibacillus</taxon>
    </lineage>
</organism>
<dbReference type="Gene3D" id="3.90.1200.10">
    <property type="match status" value="1"/>
</dbReference>
<name>A0A972K2E8_9BACL</name>
<evidence type="ECO:0000313" key="2">
    <source>
        <dbReference type="EMBL" id="NOU95815.1"/>
    </source>
</evidence>
<dbReference type="SUPFAM" id="SSF56112">
    <property type="entry name" value="Protein kinase-like (PK-like)"/>
    <property type="match status" value="1"/>
</dbReference>
<evidence type="ECO:0000259" key="1">
    <source>
        <dbReference type="Pfam" id="PF01636"/>
    </source>
</evidence>
<feature type="domain" description="Aminoglycoside phosphotransferase" evidence="1">
    <location>
        <begin position="3"/>
        <end position="193"/>
    </location>
</feature>
<keyword evidence="3" id="KW-1185">Reference proteome</keyword>